<dbReference type="GO" id="GO:0006508">
    <property type="term" value="P:proteolysis"/>
    <property type="evidence" value="ECO:0007669"/>
    <property type="project" value="InterPro"/>
</dbReference>
<name>A0A5N0T6E6_9MICO</name>
<dbReference type="InterPro" id="IPR058193">
    <property type="entry name" value="VanY/YodJ_core_dom"/>
</dbReference>
<dbReference type="Proteomes" id="UP000326838">
    <property type="component" value="Unassembled WGS sequence"/>
</dbReference>
<dbReference type="InterPro" id="IPR052179">
    <property type="entry name" value="DD-CPase-like"/>
</dbReference>
<protein>
    <submittedName>
        <fullName evidence="4">M15 family metallopeptidase</fullName>
    </submittedName>
</protein>
<sequence length="353" mass="36383">MRSARRSYTGSTGVRGGGADAGGVEDNGPVIHPAEPAAAPTRRSARATALRLRRRRLAVLCLGVLAVVAVIAGIAGISGGTGSDETGGEAAAGRPAGVQSLPAPRFTTVAPSPSICDDPAVAAAMAAGDDEAVVVAAGGGVAFREAVVSGAAPCISLSDPARRWVVVNKQRPLEPVSYEPQGLVTVDGLRTFNGGILRQDAADALAAMAAAARQAGVGEIGQLSGYRSYDMQVRTYAENVARGGQAEADVSSARPGYSEHQLGITMDLMPCAEGCGTLDDFGPSPVGQWVAQNGWEFGFIVRYEADSTAITGYEAEPWHLRFIGPELARAYHEGGWRSLEEFFGLPAASAYPG</sequence>
<dbReference type="CDD" id="cd14852">
    <property type="entry name" value="LD-carboxypeptidase"/>
    <property type="match status" value="1"/>
</dbReference>
<dbReference type="Gene3D" id="3.30.1380.10">
    <property type="match status" value="1"/>
</dbReference>
<keyword evidence="2" id="KW-1133">Transmembrane helix</keyword>
<evidence type="ECO:0000313" key="4">
    <source>
        <dbReference type="EMBL" id="KAA9130338.1"/>
    </source>
</evidence>
<feature type="domain" description="D-alanyl-D-alanine carboxypeptidase-like core" evidence="3">
    <location>
        <begin position="197"/>
        <end position="324"/>
    </location>
</feature>
<dbReference type="Pfam" id="PF02557">
    <property type="entry name" value="VanY"/>
    <property type="match status" value="1"/>
</dbReference>
<dbReference type="GO" id="GO:0008233">
    <property type="term" value="F:peptidase activity"/>
    <property type="evidence" value="ECO:0007669"/>
    <property type="project" value="InterPro"/>
</dbReference>
<dbReference type="PANTHER" id="PTHR34385">
    <property type="entry name" value="D-ALANYL-D-ALANINE CARBOXYPEPTIDASE"/>
    <property type="match status" value="1"/>
</dbReference>
<comment type="caution">
    <text evidence="4">The sequence shown here is derived from an EMBL/GenBank/DDBJ whole genome shotgun (WGS) entry which is preliminary data.</text>
</comment>
<dbReference type="SUPFAM" id="SSF55166">
    <property type="entry name" value="Hedgehog/DD-peptidase"/>
    <property type="match status" value="1"/>
</dbReference>
<feature type="region of interest" description="Disordered" evidence="1">
    <location>
        <begin position="82"/>
        <end position="104"/>
    </location>
</feature>
<dbReference type="AlphaFoldDB" id="A0A5N0T6E6"/>
<dbReference type="PANTHER" id="PTHR34385:SF1">
    <property type="entry name" value="PEPTIDOGLYCAN L-ALANYL-D-GLUTAMATE ENDOPEPTIDASE CWLK"/>
    <property type="match status" value="1"/>
</dbReference>
<keyword evidence="5" id="KW-1185">Reference proteome</keyword>
<feature type="region of interest" description="Disordered" evidence="1">
    <location>
        <begin position="1"/>
        <end position="44"/>
    </location>
</feature>
<keyword evidence="2" id="KW-0472">Membrane</keyword>
<evidence type="ECO:0000256" key="1">
    <source>
        <dbReference type="SAM" id="MobiDB-lite"/>
    </source>
</evidence>
<evidence type="ECO:0000259" key="3">
    <source>
        <dbReference type="Pfam" id="PF02557"/>
    </source>
</evidence>
<feature type="transmembrane region" description="Helical" evidence="2">
    <location>
        <begin position="57"/>
        <end position="77"/>
    </location>
</feature>
<dbReference type="EMBL" id="VYUY01000020">
    <property type="protein sequence ID" value="KAA9130338.1"/>
    <property type="molecule type" value="Genomic_DNA"/>
</dbReference>
<reference evidence="5" key="1">
    <citation type="submission" date="2019-09" db="EMBL/GenBank/DDBJ databases">
        <title>Mumia zhuanghuii sp. nov. isolated from the intestinal contents of plateau pika (Ochotona curzoniae) in the Qinghai-Tibet plateau of China.</title>
        <authorList>
            <person name="Tian Z."/>
        </authorList>
    </citation>
    <scope>NUCLEOTIDE SEQUENCE [LARGE SCALE GENOMIC DNA]</scope>
    <source>
        <strain evidence="5">L-033</strain>
    </source>
</reference>
<gene>
    <name evidence="4" type="ORF">F6B40_13980</name>
</gene>
<proteinExistence type="predicted"/>
<feature type="compositionally biased region" description="Low complexity" evidence="1">
    <location>
        <begin position="1"/>
        <end position="12"/>
    </location>
</feature>
<keyword evidence="2" id="KW-0812">Transmembrane</keyword>
<organism evidence="4 5">
    <name type="scientific">Microbacterium caowuchunii</name>
    <dbReference type="NCBI Taxonomy" id="2614638"/>
    <lineage>
        <taxon>Bacteria</taxon>
        <taxon>Bacillati</taxon>
        <taxon>Actinomycetota</taxon>
        <taxon>Actinomycetes</taxon>
        <taxon>Micrococcales</taxon>
        <taxon>Microbacteriaceae</taxon>
        <taxon>Microbacterium</taxon>
    </lineage>
</organism>
<dbReference type="InterPro" id="IPR009045">
    <property type="entry name" value="Zn_M74/Hedgehog-like"/>
</dbReference>
<evidence type="ECO:0000256" key="2">
    <source>
        <dbReference type="SAM" id="Phobius"/>
    </source>
</evidence>
<dbReference type="InterPro" id="IPR003709">
    <property type="entry name" value="VanY-like_core_dom"/>
</dbReference>
<evidence type="ECO:0000313" key="5">
    <source>
        <dbReference type="Proteomes" id="UP000326838"/>
    </source>
</evidence>
<accession>A0A5N0T6E6</accession>